<dbReference type="Gene3D" id="3.40.50.620">
    <property type="entry name" value="HUPs"/>
    <property type="match status" value="1"/>
</dbReference>
<dbReference type="PANTHER" id="PTHR38657">
    <property type="entry name" value="SLR1343 PROTEIN"/>
    <property type="match status" value="1"/>
</dbReference>
<dbReference type="InterPro" id="IPR036134">
    <property type="entry name" value="Crypto/Photolyase_FAD-like_sf"/>
</dbReference>
<proteinExistence type="predicted"/>
<geneLocation type="plasmid" evidence="1">
    <name>unnamed1</name>
</geneLocation>
<comment type="caution">
    <text evidence="1">The sequence shown here is derived from an EMBL/GenBank/DDBJ whole genome shotgun (WGS) entry which is preliminary data.</text>
</comment>
<sequence length="510" mass="58552">MTRRLVLILGDQLSPTISSLKGGEKAHDVILMAEVDAEATYADHHKQKLALVFSAMRHFAQDMEDRGWSVDYRKLPDGVPDLETALAEAIAKHKPEMVIVTEPGEWRLWDTMQDWEDRLGVPVLIREDERFLCSRHEFATWADGRQTLLMETFYRTMRRKTGLLMDGDEPVEGRWNFDAENRKPPKDSLFMPDHPAGADDPITTEVLDMVETRFPDNYGALRPFCWQVTHEAAERARDVFLRDALPDFGTFQDAMLVGRPWMYHSILSPYLNLGLLDPLDLCQRAEAKWKAGRAPLNAVEGFIRQIIGWREYVRGVYWLKMPDYAGSNALGAERPLPDFYWTAKTDMNCLAEVVGQTIETAYAHHIQRLMITGTYALLIGADPVEVHRWYLGVYADAYEWVELPNTVGMSQFADDGLLGTKPYAASAAYVDRMSDYCKSCRYDPKKRTGEDACPWNALYWNFIARHEDRLSRNNRMSMIVNNWRRKPKDEQRALRKAASDHMAALNPYSG</sequence>
<protein>
    <submittedName>
        <fullName evidence="1">Cryptochrome/photolyase family protein</fullName>
    </submittedName>
</protein>
<dbReference type="InterPro" id="IPR052551">
    <property type="entry name" value="UV-DNA_repair_photolyase"/>
</dbReference>
<dbReference type="InterPro" id="IPR014729">
    <property type="entry name" value="Rossmann-like_a/b/a_fold"/>
</dbReference>
<dbReference type="Gene3D" id="1.10.10.1710">
    <property type="entry name" value="Deoxyribodipyrimidine photolyase-related"/>
    <property type="match status" value="1"/>
</dbReference>
<dbReference type="SUPFAM" id="SSF48173">
    <property type="entry name" value="Cryptochrome/photolyase FAD-binding domain"/>
    <property type="match status" value="1"/>
</dbReference>
<evidence type="ECO:0000313" key="2">
    <source>
        <dbReference type="Proteomes" id="UP001203945"/>
    </source>
</evidence>
<keyword evidence="2" id="KW-1185">Reference proteome</keyword>
<name>A0ABT1MM92_9RHOB</name>
<gene>
    <name evidence="1" type="ORF">MLD63_02870</name>
</gene>
<dbReference type="RefSeq" id="WP_255328328.1">
    <property type="nucleotide sequence ID" value="NZ_JAKZEU010000001.1"/>
</dbReference>
<dbReference type="Gene3D" id="1.10.579.10">
    <property type="entry name" value="DNA Cyclobutane Dipyrimidine Photolyase, subunit A, domain 3"/>
    <property type="match status" value="1"/>
</dbReference>
<organism evidence="1 2">
    <name type="scientific">Paracoccus albicereus</name>
    <dbReference type="NCBI Taxonomy" id="2922394"/>
    <lineage>
        <taxon>Bacteria</taxon>
        <taxon>Pseudomonadati</taxon>
        <taxon>Pseudomonadota</taxon>
        <taxon>Alphaproteobacteria</taxon>
        <taxon>Rhodobacterales</taxon>
        <taxon>Paracoccaceae</taxon>
        <taxon>Paracoccus</taxon>
    </lineage>
</organism>
<dbReference type="InterPro" id="IPR007357">
    <property type="entry name" value="PhrB-like"/>
</dbReference>
<dbReference type="EMBL" id="JAKZEU010000001">
    <property type="protein sequence ID" value="MCQ0969380.1"/>
    <property type="molecule type" value="Genomic_DNA"/>
</dbReference>
<evidence type="ECO:0000313" key="1">
    <source>
        <dbReference type="EMBL" id="MCQ0969380.1"/>
    </source>
</evidence>
<reference evidence="1 2" key="1">
    <citation type="submission" date="2022-03" db="EMBL/GenBank/DDBJ databases">
        <authorList>
            <person name="He Y."/>
        </authorList>
    </citation>
    <scope>NUCLEOTIDE SEQUENCE [LARGE SCALE GENOMIC DNA]</scope>
    <source>
        <strain evidence="1 2">TK19116</strain>
        <plasmid evidence="1">unnamed1</plasmid>
    </source>
</reference>
<dbReference type="Gene3D" id="1.25.40.80">
    <property type="match status" value="1"/>
</dbReference>
<dbReference type="PANTHER" id="PTHR38657:SF1">
    <property type="entry name" value="SLR1343 PROTEIN"/>
    <property type="match status" value="1"/>
</dbReference>
<keyword evidence="1" id="KW-0614">Plasmid</keyword>
<dbReference type="Pfam" id="PF04244">
    <property type="entry name" value="DPRP"/>
    <property type="match status" value="1"/>
</dbReference>
<accession>A0ABT1MM92</accession>
<dbReference type="Proteomes" id="UP001203945">
    <property type="component" value="Unassembled WGS sequence"/>
</dbReference>